<dbReference type="Proteomes" id="UP000689967">
    <property type="component" value="Unassembled WGS sequence"/>
</dbReference>
<proteinExistence type="predicted"/>
<keyword evidence="3" id="KW-1185">Reference proteome</keyword>
<dbReference type="EMBL" id="JAERQM010000002">
    <property type="protein sequence ID" value="MBU8543889.1"/>
    <property type="molecule type" value="Genomic_DNA"/>
</dbReference>
<protein>
    <recommendedName>
        <fullName evidence="1">DUF5675 domain-containing protein</fullName>
    </recommendedName>
</protein>
<evidence type="ECO:0000259" key="1">
    <source>
        <dbReference type="Pfam" id="PF18925"/>
    </source>
</evidence>
<evidence type="ECO:0000313" key="2">
    <source>
        <dbReference type="EMBL" id="MBU8543889.1"/>
    </source>
</evidence>
<organism evidence="2 3">
    <name type="scientific">Falsiroseomonas oleicola</name>
    <dbReference type="NCBI Taxonomy" id="2801474"/>
    <lineage>
        <taxon>Bacteria</taxon>
        <taxon>Pseudomonadati</taxon>
        <taxon>Pseudomonadota</taxon>
        <taxon>Alphaproteobacteria</taxon>
        <taxon>Acetobacterales</taxon>
        <taxon>Roseomonadaceae</taxon>
        <taxon>Falsiroseomonas</taxon>
    </lineage>
</organism>
<feature type="domain" description="DUF5675" evidence="1">
    <location>
        <begin position="5"/>
        <end position="126"/>
    </location>
</feature>
<sequence length="167" mass="18352">MEINLRRHVAVGDATIGTMTIGDFTCYTLEDVIRDKKVWGKTAIPAGIYPVLMCESPRFTERYEKKGLGRIVPLLDGVPEFTGVRIHVGNVAEHSHGCILVGVNWDQKSARITGSETAFKGMMKVLNAVAGNHRITIVNDIAEAKVKLSHPPAPLFNMMYRGSCFPA</sequence>
<dbReference type="InterPro" id="IPR043732">
    <property type="entry name" value="DUF5675"/>
</dbReference>
<gene>
    <name evidence="2" type="ORF">JJQ90_09245</name>
</gene>
<name>A0ABS6H5E0_9PROT</name>
<reference evidence="2 3" key="1">
    <citation type="submission" date="2021-01" db="EMBL/GenBank/DDBJ databases">
        <title>Roseomonas sp. nov, a bacterium isolated from an oil production mixture in Yumen Oilfield.</title>
        <authorList>
            <person name="Wu D."/>
        </authorList>
    </citation>
    <scope>NUCLEOTIDE SEQUENCE [LARGE SCALE GENOMIC DNA]</scope>
    <source>
        <strain evidence="2 3">ROY-5-3</strain>
    </source>
</reference>
<accession>A0ABS6H5E0</accession>
<dbReference type="Pfam" id="PF18925">
    <property type="entry name" value="DUF5675"/>
    <property type="match status" value="1"/>
</dbReference>
<comment type="caution">
    <text evidence="2">The sequence shown here is derived from an EMBL/GenBank/DDBJ whole genome shotgun (WGS) entry which is preliminary data.</text>
</comment>
<dbReference type="RefSeq" id="WP_216874595.1">
    <property type="nucleotide sequence ID" value="NZ_JAERQM010000002.1"/>
</dbReference>
<evidence type="ECO:0000313" key="3">
    <source>
        <dbReference type="Proteomes" id="UP000689967"/>
    </source>
</evidence>